<organism evidence="1 2">
    <name type="scientific">Serendipita vermifera MAFF 305830</name>
    <dbReference type="NCBI Taxonomy" id="933852"/>
    <lineage>
        <taxon>Eukaryota</taxon>
        <taxon>Fungi</taxon>
        <taxon>Dikarya</taxon>
        <taxon>Basidiomycota</taxon>
        <taxon>Agaricomycotina</taxon>
        <taxon>Agaricomycetes</taxon>
        <taxon>Sebacinales</taxon>
        <taxon>Serendipitaceae</taxon>
        <taxon>Serendipita</taxon>
    </lineage>
</organism>
<reference evidence="1 2" key="1">
    <citation type="submission" date="2014-04" db="EMBL/GenBank/DDBJ databases">
        <authorList>
            <consortium name="DOE Joint Genome Institute"/>
            <person name="Kuo A."/>
            <person name="Zuccaro A."/>
            <person name="Kohler A."/>
            <person name="Nagy L.G."/>
            <person name="Floudas D."/>
            <person name="Copeland A."/>
            <person name="Barry K.W."/>
            <person name="Cichocki N."/>
            <person name="Veneault-Fourrey C."/>
            <person name="LaButti K."/>
            <person name="Lindquist E.A."/>
            <person name="Lipzen A."/>
            <person name="Lundell T."/>
            <person name="Morin E."/>
            <person name="Murat C."/>
            <person name="Sun H."/>
            <person name="Tunlid A."/>
            <person name="Henrissat B."/>
            <person name="Grigoriev I.V."/>
            <person name="Hibbett D.S."/>
            <person name="Martin F."/>
            <person name="Nordberg H.P."/>
            <person name="Cantor M.N."/>
            <person name="Hua S.X."/>
        </authorList>
    </citation>
    <scope>NUCLEOTIDE SEQUENCE [LARGE SCALE GENOMIC DNA]</scope>
    <source>
        <strain evidence="1 2">MAFF 305830</strain>
    </source>
</reference>
<gene>
    <name evidence="1" type="ORF">M408DRAFT_333011</name>
</gene>
<reference evidence="2" key="2">
    <citation type="submission" date="2015-01" db="EMBL/GenBank/DDBJ databases">
        <title>Evolutionary Origins and Diversification of the Mycorrhizal Mutualists.</title>
        <authorList>
            <consortium name="DOE Joint Genome Institute"/>
            <consortium name="Mycorrhizal Genomics Consortium"/>
            <person name="Kohler A."/>
            <person name="Kuo A."/>
            <person name="Nagy L.G."/>
            <person name="Floudas D."/>
            <person name="Copeland A."/>
            <person name="Barry K.W."/>
            <person name="Cichocki N."/>
            <person name="Veneault-Fourrey C."/>
            <person name="LaButti K."/>
            <person name="Lindquist E.A."/>
            <person name="Lipzen A."/>
            <person name="Lundell T."/>
            <person name="Morin E."/>
            <person name="Murat C."/>
            <person name="Riley R."/>
            <person name="Ohm R."/>
            <person name="Sun H."/>
            <person name="Tunlid A."/>
            <person name="Henrissat B."/>
            <person name="Grigoriev I.V."/>
            <person name="Hibbett D.S."/>
            <person name="Martin F."/>
        </authorList>
    </citation>
    <scope>NUCLEOTIDE SEQUENCE [LARGE SCALE GENOMIC DNA]</scope>
    <source>
        <strain evidence="2">MAFF 305830</strain>
    </source>
</reference>
<keyword evidence="2" id="KW-1185">Reference proteome</keyword>
<sequence>MPARSVFPREKHRSLGNAVTPRNVGLRCYEEAARYRQTHNTHVEEQEISPNTGQKLLEGIKCAFDQMLGRTKDAHPLHHNH</sequence>
<accession>A0A0C3AQA4</accession>
<dbReference type="HOGENOM" id="CLU_2575352_0_0_1"/>
<dbReference type="AlphaFoldDB" id="A0A0C3AQA4"/>
<dbReference type="EMBL" id="KN824360">
    <property type="protein sequence ID" value="KIM22239.1"/>
    <property type="molecule type" value="Genomic_DNA"/>
</dbReference>
<dbReference type="Proteomes" id="UP000054097">
    <property type="component" value="Unassembled WGS sequence"/>
</dbReference>
<proteinExistence type="predicted"/>
<name>A0A0C3AQA4_SERVB</name>
<protein>
    <submittedName>
        <fullName evidence="1">Uncharacterized protein</fullName>
    </submittedName>
</protein>
<evidence type="ECO:0000313" key="2">
    <source>
        <dbReference type="Proteomes" id="UP000054097"/>
    </source>
</evidence>
<evidence type="ECO:0000313" key="1">
    <source>
        <dbReference type="EMBL" id="KIM22239.1"/>
    </source>
</evidence>